<feature type="region of interest" description="Disordered" evidence="1">
    <location>
        <begin position="55"/>
        <end position="76"/>
    </location>
</feature>
<protein>
    <submittedName>
        <fullName evidence="3">POZ-, AT hook-, and zinc finger-containing protein 1</fullName>
    </submittedName>
</protein>
<evidence type="ECO:0000259" key="2">
    <source>
        <dbReference type="PROSITE" id="PS50097"/>
    </source>
</evidence>
<dbReference type="PANTHER" id="PTHR46105:SF28">
    <property type="entry name" value="ZINC FINGER PROTEIN 37-LIKE"/>
    <property type="match status" value="1"/>
</dbReference>
<dbReference type="PANTHER" id="PTHR46105">
    <property type="entry name" value="AGAP004733-PA"/>
    <property type="match status" value="1"/>
</dbReference>
<feature type="compositionally biased region" description="Low complexity" evidence="1">
    <location>
        <begin position="55"/>
        <end position="68"/>
    </location>
</feature>
<reference evidence="3 4" key="1">
    <citation type="submission" date="2013-11" db="EMBL/GenBank/DDBJ databases">
        <title>The Damaraland mole rat (Fukomys damarensis) genome and evolution of African mole rats.</title>
        <authorList>
            <person name="Gladyshev V.N."/>
            <person name="Fang X."/>
        </authorList>
    </citation>
    <scope>NUCLEOTIDE SEQUENCE [LARGE SCALE GENOMIC DNA]</scope>
    <source>
        <tissue evidence="3">Liver</tissue>
    </source>
</reference>
<evidence type="ECO:0000256" key="1">
    <source>
        <dbReference type="SAM" id="MobiDB-lite"/>
    </source>
</evidence>
<dbReference type="PROSITE" id="PS50097">
    <property type="entry name" value="BTB"/>
    <property type="match status" value="1"/>
</dbReference>
<organism evidence="3 4">
    <name type="scientific">Fukomys damarensis</name>
    <name type="common">Damaraland mole rat</name>
    <name type="synonym">Cryptomys damarensis</name>
    <dbReference type="NCBI Taxonomy" id="885580"/>
    <lineage>
        <taxon>Eukaryota</taxon>
        <taxon>Metazoa</taxon>
        <taxon>Chordata</taxon>
        <taxon>Craniata</taxon>
        <taxon>Vertebrata</taxon>
        <taxon>Euteleostomi</taxon>
        <taxon>Mammalia</taxon>
        <taxon>Eutheria</taxon>
        <taxon>Euarchontoglires</taxon>
        <taxon>Glires</taxon>
        <taxon>Rodentia</taxon>
        <taxon>Hystricomorpha</taxon>
        <taxon>Bathyergidae</taxon>
        <taxon>Fukomys</taxon>
    </lineage>
</organism>
<feature type="domain" description="BTB" evidence="2">
    <location>
        <begin position="16"/>
        <end position="97"/>
    </location>
</feature>
<dbReference type="Proteomes" id="UP000028990">
    <property type="component" value="Unassembled WGS sequence"/>
</dbReference>
<dbReference type="AlphaFoldDB" id="A0A091DLJ3"/>
<dbReference type="InterPro" id="IPR011333">
    <property type="entry name" value="SKP1/BTB/POZ_sf"/>
</dbReference>
<dbReference type="Pfam" id="PF00651">
    <property type="entry name" value="BTB"/>
    <property type="match status" value="1"/>
</dbReference>
<accession>A0A091DLJ3</accession>
<proteinExistence type="predicted"/>
<name>A0A091DLJ3_FUKDA</name>
<dbReference type="InterPro" id="IPR000210">
    <property type="entry name" value="BTB/POZ_dom"/>
</dbReference>
<dbReference type="InterPro" id="IPR050457">
    <property type="entry name" value="ZnFinger_BTB_dom_contain"/>
</dbReference>
<dbReference type="GO" id="GO:0000978">
    <property type="term" value="F:RNA polymerase II cis-regulatory region sequence-specific DNA binding"/>
    <property type="evidence" value="ECO:0007669"/>
    <property type="project" value="TreeGrafter"/>
</dbReference>
<dbReference type="SUPFAM" id="SSF54695">
    <property type="entry name" value="POZ domain"/>
    <property type="match status" value="1"/>
</dbReference>
<evidence type="ECO:0000313" key="3">
    <source>
        <dbReference type="EMBL" id="KFO23666.1"/>
    </source>
</evidence>
<dbReference type="EMBL" id="KN123755">
    <property type="protein sequence ID" value="KFO23666.1"/>
    <property type="molecule type" value="Genomic_DNA"/>
</dbReference>
<gene>
    <name evidence="3" type="ORF">H920_14870</name>
</gene>
<keyword evidence="4" id="KW-1185">Reference proteome</keyword>
<dbReference type="GO" id="GO:0000981">
    <property type="term" value="F:DNA-binding transcription factor activity, RNA polymerase II-specific"/>
    <property type="evidence" value="ECO:0007669"/>
    <property type="project" value="TreeGrafter"/>
</dbReference>
<dbReference type="Gene3D" id="3.30.710.10">
    <property type="entry name" value="Potassium Channel Kv1.1, Chain A"/>
    <property type="match status" value="1"/>
</dbReference>
<evidence type="ECO:0000313" key="4">
    <source>
        <dbReference type="Proteomes" id="UP000028990"/>
    </source>
</evidence>
<sequence length="110" mass="11669">MLHNLNQQRKNGGRFCDVLLRVGDESFPAHRAVLAACSEYFESVFSAQLGECGAADGGPSDVGGASAAPGGGAGGSRELEMHTISSKVFGDILDFLYFIGRRWSCRRGSL</sequence>